<reference evidence="1" key="1">
    <citation type="submission" date="2016-03" db="EMBL/GenBank/DDBJ databases">
        <title>Mechanisms controlling the formation of the plant cell surface in tip-growing cells are functionally conserved among land plants.</title>
        <authorList>
            <person name="Honkanen S."/>
            <person name="Jones V.A."/>
            <person name="Morieri G."/>
            <person name="Champion C."/>
            <person name="Hetherington A.J."/>
            <person name="Kelly S."/>
            <person name="Saint-Marcoux D."/>
            <person name="Proust H."/>
            <person name="Prescott H."/>
            <person name="Dolan L."/>
        </authorList>
    </citation>
    <scope>NUCLEOTIDE SEQUENCE [LARGE SCALE GENOMIC DNA]</scope>
    <source>
        <tissue evidence="1">Whole gametophyte</tissue>
    </source>
</reference>
<gene>
    <name evidence="1" type="ORF">AXG93_4022s1110</name>
</gene>
<protein>
    <submittedName>
        <fullName evidence="1">Uncharacterized protein</fullName>
    </submittedName>
</protein>
<proteinExistence type="predicted"/>
<dbReference type="AlphaFoldDB" id="A0A176VZ62"/>
<comment type="caution">
    <text evidence="1">The sequence shown here is derived from an EMBL/GenBank/DDBJ whole genome shotgun (WGS) entry which is preliminary data.</text>
</comment>
<evidence type="ECO:0000313" key="2">
    <source>
        <dbReference type="Proteomes" id="UP000077202"/>
    </source>
</evidence>
<keyword evidence="2" id="KW-1185">Reference proteome</keyword>
<accession>A0A176VZ62</accession>
<dbReference type="Proteomes" id="UP000077202">
    <property type="component" value="Unassembled WGS sequence"/>
</dbReference>
<organism evidence="1 2">
    <name type="scientific">Marchantia polymorpha subsp. ruderalis</name>
    <dbReference type="NCBI Taxonomy" id="1480154"/>
    <lineage>
        <taxon>Eukaryota</taxon>
        <taxon>Viridiplantae</taxon>
        <taxon>Streptophyta</taxon>
        <taxon>Embryophyta</taxon>
        <taxon>Marchantiophyta</taxon>
        <taxon>Marchantiopsida</taxon>
        <taxon>Marchantiidae</taxon>
        <taxon>Marchantiales</taxon>
        <taxon>Marchantiaceae</taxon>
        <taxon>Marchantia</taxon>
    </lineage>
</organism>
<evidence type="ECO:0000313" key="1">
    <source>
        <dbReference type="EMBL" id="OAE26099.1"/>
    </source>
</evidence>
<sequence length="184" mass="21186">MDLKLLWASDKKLILHIWVHGDLNTATLNFSSQSLVQYSTYVTLSSASSTWATWPDKRRLRKTGRNAAARQTKRKGKPIASKYGPFFPDVRCRVDQQKKMMDAWFRGNEGTGRTRWEWCPFFSGKVGYGSCVERRSQILDVRCDLAHVDLPRLQSVQHSTVLDWTGLDWTGLDFYCTFSHFASV</sequence>
<dbReference type="EMBL" id="LVLJ01002256">
    <property type="protein sequence ID" value="OAE26099.1"/>
    <property type="molecule type" value="Genomic_DNA"/>
</dbReference>
<name>A0A176VZ62_MARPO</name>